<dbReference type="EMBL" id="MT141782">
    <property type="protein sequence ID" value="QJA70314.1"/>
    <property type="molecule type" value="Genomic_DNA"/>
</dbReference>
<reference evidence="1" key="1">
    <citation type="submission" date="2020-03" db="EMBL/GenBank/DDBJ databases">
        <title>The deep terrestrial virosphere.</title>
        <authorList>
            <person name="Holmfeldt K."/>
            <person name="Nilsson E."/>
            <person name="Simone D."/>
            <person name="Lopez-Fernandez M."/>
            <person name="Wu X."/>
            <person name="de Brujin I."/>
            <person name="Lundin D."/>
            <person name="Andersson A."/>
            <person name="Bertilsson S."/>
            <person name="Dopson M."/>
        </authorList>
    </citation>
    <scope>NUCLEOTIDE SEQUENCE</scope>
    <source>
        <strain evidence="1">MM415A03821</strain>
    </source>
</reference>
<evidence type="ECO:0000313" key="1">
    <source>
        <dbReference type="EMBL" id="QJA70314.1"/>
    </source>
</evidence>
<dbReference type="AlphaFoldDB" id="A0A6M3JJN9"/>
<sequence>MEYMEKTQSKIKTRCSVKNCNNAANIYYKDVWFCTEHSEDYANIDDYVKKILKIRRNKQRMEDTNMRHRLSCLRCGFSKNRNSNTLGVYKVYKQKSVLILKCRSCGFEQSFKILEGAPIIKEVV</sequence>
<gene>
    <name evidence="1" type="ORF">MM415A03821_0009</name>
</gene>
<proteinExistence type="predicted"/>
<protein>
    <submittedName>
        <fullName evidence="1">Uncharacterized protein</fullName>
    </submittedName>
</protein>
<name>A0A6M3JJN9_9ZZZZ</name>
<accession>A0A6M3JJN9</accession>
<organism evidence="1">
    <name type="scientific">viral metagenome</name>
    <dbReference type="NCBI Taxonomy" id="1070528"/>
    <lineage>
        <taxon>unclassified sequences</taxon>
        <taxon>metagenomes</taxon>
        <taxon>organismal metagenomes</taxon>
    </lineage>
</organism>